<protein>
    <submittedName>
        <fullName evidence="1">Uncharacterized protein</fullName>
    </submittedName>
</protein>
<reference evidence="2" key="1">
    <citation type="journal article" date="2022" name="Mol. Ecol. Resour.">
        <title>The genomes of chicory, endive, great burdock and yacon provide insights into Asteraceae palaeo-polyploidization history and plant inulin production.</title>
        <authorList>
            <person name="Fan W."/>
            <person name="Wang S."/>
            <person name="Wang H."/>
            <person name="Wang A."/>
            <person name="Jiang F."/>
            <person name="Liu H."/>
            <person name="Zhao H."/>
            <person name="Xu D."/>
            <person name="Zhang Y."/>
        </authorList>
    </citation>
    <scope>NUCLEOTIDE SEQUENCE [LARGE SCALE GENOMIC DNA]</scope>
    <source>
        <strain evidence="2">cv. Yunnan</strain>
    </source>
</reference>
<evidence type="ECO:0000313" key="1">
    <source>
        <dbReference type="EMBL" id="KAI3821929.1"/>
    </source>
</evidence>
<keyword evidence="2" id="KW-1185">Reference proteome</keyword>
<gene>
    <name evidence="1" type="ORF">L1987_09505</name>
</gene>
<sequence>MIGMRAWRLNGFASGLRELSPWSPSLGIQDEEEDVSMDMVGQENEDEILLKENTILEISLDDYVENGIRTKGKEASGIAHVMDIGSPIVN</sequence>
<dbReference type="EMBL" id="CM042020">
    <property type="protein sequence ID" value="KAI3821929.1"/>
    <property type="molecule type" value="Genomic_DNA"/>
</dbReference>
<dbReference type="Proteomes" id="UP001056120">
    <property type="component" value="Linkage Group LG03"/>
</dbReference>
<accession>A0ACB9JP06</accession>
<comment type="caution">
    <text evidence="1">The sequence shown here is derived from an EMBL/GenBank/DDBJ whole genome shotgun (WGS) entry which is preliminary data.</text>
</comment>
<evidence type="ECO:0000313" key="2">
    <source>
        <dbReference type="Proteomes" id="UP001056120"/>
    </source>
</evidence>
<organism evidence="1 2">
    <name type="scientific">Smallanthus sonchifolius</name>
    <dbReference type="NCBI Taxonomy" id="185202"/>
    <lineage>
        <taxon>Eukaryota</taxon>
        <taxon>Viridiplantae</taxon>
        <taxon>Streptophyta</taxon>
        <taxon>Embryophyta</taxon>
        <taxon>Tracheophyta</taxon>
        <taxon>Spermatophyta</taxon>
        <taxon>Magnoliopsida</taxon>
        <taxon>eudicotyledons</taxon>
        <taxon>Gunneridae</taxon>
        <taxon>Pentapetalae</taxon>
        <taxon>asterids</taxon>
        <taxon>campanulids</taxon>
        <taxon>Asterales</taxon>
        <taxon>Asteraceae</taxon>
        <taxon>Asteroideae</taxon>
        <taxon>Heliantheae alliance</taxon>
        <taxon>Millerieae</taxon>
        <taxon>Smallanthus</taxon>
    </lineage>
</organism>
<proteinExistence type="predicted"/>
<name>A0ACB9JP06_9ASTR</name>
<reference evidence="1 2" key="2">
    <citation type="journal article" date="2022" name="Mol. Ecol. Resour.">
        <title>The genomes of chicory, endive, great burdock and yacon provide insights into Asteraceae paleo-polyploidization history and plant inulin production.</title>
        <authorList>
            <person name="Fan W."/>
            <person name="Wang S."/>
            <person name="Wang H."/>
            <person name="Wang A."/>
            <person name="Jiang F."/>
            <person name="Liu H."/>
            <person name="Zhao H."/>
            <person name="Xu D."/>
            <person name="Zhang Y."/>
        </authorList>
    </citation>
    <scope>NUCLEOTIDE SEQUENCE [LARGE SCALE GENOMIC DNA]</scope>
    <source>
        <strain evidence="2">cv. Yunnan</strain>
        <tissue evidence="1">Leaves</tissue>
    </source>
</reference>